<evidence type="ECO:0000256" key="5">
    <source>
        <dbReference type="ARBA" id="ARBA00022840"/>
    </source>
</evidence>
<dbReference type="CDD" id="cd01991">
    <property type="entry name" value="Asn_synthase_B_C"/>
    <property type="match status" value="1"/>
</dbReference>
<keyword evidence="8" id="KW-0061">Asparagine biosynthesis</keyword>
<dbReference type="NCBIfam" id="TIGR01536">
    <property type="entry name" value="asn_synth_AEB"/>
    <property type="match status" value="1"/>
</dbReference>
<dbReference type="InterPro" id="IPR017932">
    <property type="entry name" value="GATase_2_dom"/>
</dbReference>
<gene>
    <name evidence="12" type="ORF">Lche_2749</name>
</gene>
<accession>A0A0W0SC76</accession>
<dbReference type="InterPro" id="IPR029055">
    <property type="entry name" value="Ntn_hydrolases_N"/>
</dbReference>
<organism evidence="12 13">
    <name type="scientific">Legionella cherrii</name>
    <dbReference type="NCBI Taxonomy" id="28084"/>
    <lineage>
        <taxon>Bacteria</taxon>
        <taxon>Pseudomonadati</taxon>
        <taxon>Pseudomonadota</taxon>
        <taxon>Gammaproteobacteria</taxon>
        <taxon>Legionellales</taxon>
        <taxon>Legionellaceae</taxon>
        <taxon>Legionella</taxon>
    </lineage>
</organism>
<dbReference type="RefSeq" id="WP_058388094.1">
    <property type="nucleotide sequence ID" value="NZ_LNXW01000013.1"/>
</dbReference>
<sequence length="626" mass="71245">MCGIAGILNFDRSPISTNMLKAMTDSIFHRGPDGEGFWFTDGVGLGHRRLAIRDLSEAGHQPMQDTLNLISVTYNGEIYNYDEIRNDLEKETDYLFKSNCDAELLPIGWLTWGEKLFDRIEGMFAIGIWDCRTETLVLVRDGVGIKPLFYAQNNFSLFFCSEIKGILATKQFTMDIDEAEFHTYLASGYTNPERSLLKNIKQLEPGTILKVSFDGSLSCHNYWHPVRKPDQSIQLDDAVDEIELLLSQVINQMLVADVPIGLLQSSGIDSTLIALLTKSEVISYTAQFNETSHDESILAQKIATFTNHPWRPVAVDHTSQIINDFHRVSHHVDGQLADSSCLAHFALSREASNHVKVAIAGDGADEIFAGYSTYKASRIVQYTKPVIPKFLAKHLGGWLFKKYGHDERRLPWHEMLMRFLWGVSLSEVPHSQWRRLAYPFLLNKLYSPAMHDFLNVNPLANYEKAVVDAPGAIFDKCLLADQRIYLPGDMLAKVDRMSMAHGLEIRVPFLDRRIINFASKLPEHLLSPLFGESKLTLRKILSKHSLLDEVVKGKKKGFNIPLANLLRNQLKPIGEEIIMKNADVFAPFINPDKLREVWREHNDMRFNHAYSLWALLIFGSWRMKHS</sequence>
<dbReference type="InterPro" id="IPR006426">
    <property type="entry name" value="Asn_synth_AEB"/>
</dbReference>
<name>A0A0W0SC76_9GAMM</name>
<proteinExistence type="inferred from homology"/>
<keyword evidence="4 9" id="KW-0547">Nucleotide-binding</keyword>
<dbReference type="EC" id="6.3.5.4" evidence="3"/>
<keyword evidence="8" id="KW-0028">Amino-acid biosynthesis</keyword>
<dbReference type="PANTHER" id="PTHR43284:SF1">
    <property type="entry name" value="ASPARAGINE SYNTHETASE"/>
    <property type="match status" value="1"/>
</dbReference>
<feature type="binding site" evidence="9">
    <location>
        <position position="101"/>
    </location>
    <ligand>
        <name>L-glutamine</name>
        <dbReference type="ChEBI" id="CHEBI:58359"/>
    </ligand>
</feature>
<evidence type="ECO:0000313" key="12">
    <source>
        <dbReference type="EMBL" id="KTC80729.1"/>
    </source>
</evidence>
<evidence type="ECO:0000256" key="1">
    <source>
        <dbReference type="ARBA" id="ARBA00005187"/>
    </source>
</evidence>
<dbReference type="GO" id="GO:0006529">
    <property type="term" value="P:asparagine biosynthetic process"/>
    <property type="evidence" value="ECO:0007669"/>
    <property type="project" value="UniProtKB-KW"/>
</dbReference>
<evidence type="ECO:0000256" key="7">
    <source>
        <dbReference type="ARBA" id="ARBA00048741"/>
    </source>
</evidence>
<dbReference type="AlphaFoldDB" id="A0A0W0SC76"/>
<comment type="similarity">
    <text evidence="2">Belongs to the asparagine synthetase family.</text>
</comment>
<keyword evidence="12" id="KW-0436">Ligase</keyword>
<dbReference type="GO" id="GO:0004066">
    <property type="term" value="F:asparagine synthase (glutamine-hydrolyzing) activity"/>
    <property type="evidence" value="ECO:0007669"/>
    <property type="project" value="UniProtKB-EC"/>
</dbReference>
<dbReference type="InterPro" id="IPR001962">
    <property type="entry name" value="Asn_synthase"/>
</dbReference>
<evidence type="ECO:0000259" key="11">
    <source>
        <dbReference type="PROSITE" id="PS51278"/>
    </source>
</evidence>
<feature type="site" description="Important for beta-aspartyl-AMP intermediate formation" evidence="10">
    <location>
        <position position="362"/>
    </location>
</feature>
<dbReference type="PROSITE" id="PS51278">
    <property type="entry name" value="GATASE_TYPE_2"/>
    <property type="match status" value="1"/>
</dbReference>
<feature type="binding site" evidence="9">
    <location>
        <position position="263"/>
    </location>
    <ligand>
        <name>ATP</name>
        <dbReference type="ChEBI" id="CHEBI:30616"/>
    </ligand>
</feature>
<evidence type="ECO:0000256" key="9">
    <source>
        <dbReference type="PIRSR" id="PIRSR001589-2"/>
    </source>
</evidence>
<comment type="pathway">
    <text evidence="1">Amino-acid biosynthesis; L-asparagine biosynthesis; L-asparagine from L-aspartate (L-Gln route): step 1/1.</text>
</comment>
<dbReference type="PATRIC" id="fig|28084.5.peg.2978"/>
<keyword evidence="5 9" id="KW-0067">ATP-binding</keyword>
<dbReference type="Gene3D" id="3.60.20.10">
    <property type="entry name" value="Glutamine Phosphoribosylpyrophosphate, subunit 1, domain 1"/>
    <property type="match status" value="1"/>
</dbReference>
<reference evidence="12 13" key="1">
    <citation type="submission" date="2015-11" db="EMBL/GenBank/DDBJ databases">
        <title>Genomic analysis of 38 Legionella species identifies large and diverse effector repertoires.</title>
        <authorList>
            <person name="Burstein D."/>
            <person name="Amaro F."/>
            <person name="Zusman T."/>
            <person name="Lifshitz Z."/>
            <person name="Cohen O."/>
            <person name="Gilbert J.A."/>
            <person name="Pupko T."/>
            <person name="Shuman H.A."/>
            <person name="Segal G."/>
        </authorList>
    </citation>
    <scope>NUCLEOTIDE SEQUENCE [LARGE SCALE GENOMIC DNA]</scope>
    <source>
        <strain evidence="12 13">ORW</strain>
    </source>
</reference>
<comment type="caution">
    <text evidence="12">The sequence shown here is derived from an EMBL/GenBank/DDBJ whole genome shotgun (WGS) entry which is preliminary data.</text>
</comment>
<feature type="active site" description="For GATase activity" evidence="8">
    <location>
        <position position="2"/>
    </location>
</feature>
<evidence type="ECO:0000256" key="10">
    <source>
        <dbReference type="PIRSR" id="PIRSR001589-3"/>
    </source>
</evidence>
<dbReference type="Pfam" id="PF00733">
    <property type="entry name" value="Asn_synthase"/>
    <property type="match status" value="1"/>
</dbReference>
<dbReference type="Gene3D" id="3.40.50.620">
    <property type="entry name" value="HUPs"/>
    <property type="match status" value="1"/>
</dbReference>
<protein>
    <recommendedName>
        <fullName evidence="3">asparagine synthase (glutamine-hydrolyzing)</fullName>
        <ecNumber evidence="3">6.3.5.4</ecNumber>
    </recommendedName>
</protein>
<dbReference type="Proteomes" id="UP000054921">
    <property type="component" value="Unassembled WGS sequence"/>
</dbReference>
<evidence type="ECO:0000256" key="8">
    <source>
        <dbReference type="PIRSR" id="PIRSR001589-1"/>
    </source>
</evidence>
<dbReference type="PANTHER" id="PTHR43284">
    <property type="entry name" value="ASPARAGINE SYNTHETASE (GLUTAMINE-HYDROLYZING)"/>
    <property type="match status" value="1"/>
</dbReference>
<evidence type="ECO:0000256" key="6">
    <source>
        <dbReference type="ARBA" id="ARBA00022962"/>
    </source>
</evidence>
<dbReference type="SUPFAM" id="SSF52402">
    <property type="entry name" value="Adenine nucleotide alpha hydrolases-like"/>
    <property type="match status" value="1"/>
</dbReference>
<evidence type="ECO:0000256" key="4">
    <source>
        <dbReference type="ARBA" id="ARBA00022741"/>
    </source>
</evidence>
<dbReference type="SUPFAM" id="SSF56235">
    <property type="entry name" value="N-terminal nucleophile aminohydrolases (Ntn hydrolases)"/>
    <property type="match status" value="1"/>
</dbReference>
<dbReference type="InterPro" id="IPR033738">
    <property type="entry name" value="AsnB_N"/>
</dbReference>
<evidence type="ECO:0000256" key="2">
    <source>
        <dbReference type="ARBA" id="ARBA00005752"/>
    </source>
</evidence>
<evidence type="ECO:0000313" key="13">
    <source>
        <dbReference type="Proteomes" id="UP000054921"/>
    </source>
</evidence>
<dbReference type="GO" id="GO:0005524">
    <property type="term" value="F:ATP binding"/>
    <property type="evidence" value="ECO:0007669"/>
    <property type="project" value="UniProtKB-KW"/>
</dbReference>
<dbReference type="OrthoDB" id="9763290at2"/>
<keyword evidence="6 8" id="KW-0315">Glutamine amidotransferase</keyword>
<feature type="domain" description="Glutamine amidotransferase type-2" evidence="11">
    <location>
        <begin position="2"/>
        <end position="214"/>
    </location>
</feature>
<comment type="catalytic activity">
    <reaction evidence="7">
        <text>L-aspartate + L-glutamine + ATP + H2O = L-asparagine + L-glutamate + AMP + diphosphate + H(+)</text>
        <dbReference type="Rhea" id="RHEA:12228"/>
        <dbReference type="ChEBI" id="CHEBI:15377"/>
        <dbReference type="ChEBI" id="CHEBI:15378"/>
        <dbReference type="ChEBI" id="CHEBI:29985"/>
        <dbReference type="ChEBI" id="CHEBI:29991"/>
        <dbReference type="ChEBI" id="CHEBI:30616"/>
        <dbReference type="ChEBI" id="CHEBI:33019"/>
        <dbReference type="ChEBI" id="CHEBI:58048"/>
        <dbReference type="ChEBI" id="CHEBI:58359"/>
        <dbReference type="ChEBI" id="CHEBI:456215"/>
        <dbReference type="EC" id="6.3.5.4"/>
    </reaction>
</comment>
<dbReference type="GO" id="GO:0005829">
    <property type="term" value="C:cytosol"/>
    <property type="evidence" value="ECO:0007669"/>
    <property type="project" value="TreeGrafter"/>
</dbReference>
<dbReference type="CDD" id="cd00712">
    <property type="entry name" value="AsnB"/>
    <property type="match status" value="1"/>
</dbReference>
<dbReference type="InterPro" id="IPR051786">
    <property type="entry name" value="ASN_synthetase/amidase"/>
</dbReference>
<dbReference type="PIRSF" id="PIRSF001589">
    <property type="entry name" value="Asn_synthetase_glu-h"/>
    <property type="match status" value="1"/>
</dbReference>
<dbReference type="InterPro" id="IPR014729">
    <property type="entry name" value="Rossmann-like_a/b/a_fold"/>
</dbReference>
<dbReference type="Pfam" id="PF13522">
    <property type="entry name" value="GATase_6"/>
    <property type="match status" value="1"/>
</dbReference>
<dbReference type="EMBL" id="LNXW01000013">
    <property type="protein sequence ID" value="KTC80729.1"/>
    <property type="molecule type" value="Genomic_DNA"/>
</dbReference>
<dbReference type="STRING" id="28084.Lche_2749"/>
<evidence type="ECO:0000256" key="3">
    <source>
        <dbReference type="ARBA" id="ARBA00012737"/>
    </source>
</evidence>